<protein>
    <recommendedName>
        <fullName evidence="4">Mannosyl-glycoprotein endo-beta-N-acetylglucosaminidase</fullName>
    </recommendedName>
</protein>
<dbReference type="PATRIC" id="fig|997887.3.peg.1813"/>
<dbReference type="EMBL" id="AGXV01000021">
    <property type="protein sequence ID" value="EIY66372.1"/>
    <property type="molecule type" value="Genomic_DNA"/>
</dbReference>
<dbReference type="HOGENOM" id="CLU_265988_0_0_10"/>
<gene>
    <name evidence="2" type="ORF">HMPREF1071_01730</name>
</gene>
<dbReference type="AlphaFoldDB" id="I8YUU6"/>
<accession>I8YUU6</accession>
<comment type="caution">
    <text evidence="2">The sequence shown here is derived from an EMBL/GenBank/DDBJ whole genome shotgun (WGS) entry which is preliminary data.</text>
</comment>
<dbReference type="PANTHER" id="PTHR13246">
    <property type="entry name" value="ENDO BETA N-ACETYLGLUCOSAMINIDASE"/>
    <property type="match status" value="1"/>
</dbReference>
<evidence type="ECO:0000313" key="2">
    <source>
        <dbReference type="EMBL" id="EIY66372.1"/>
    </source>
</evidence>
<keyword evidence="3" id="KW-1185">Reference proteome</keyword>
<proteinExistence type="predicted"/>
<dbReference type="NCBIfam" id="TIGR04183">
    <property type="entry name" value="Por_Secre_tail"/>
    <property type="match status" value="1"/>
</dbReference>
<feature type="signal peptide" evidence="1">
    <location>
        <begin position="1"/>
        <end position="20"/>
    </location>
</feature>
<dbReference type="InterPro" id="IPR032979">
    <property type="entry name" value="ENGase"/>
</dbReference>
<feature type="chain" id="PRO_5003717275" description="Mannosyl-glycoprotein endo-beta-N-acetylglucosaminidase" evidence="1">
    <location>
        <begin position="21"/>
        <end position="1253"/>
    </location>
</feature>
<organism evidence="2 3">
    <name type="scientific">Bacteroides salyersiae CL02T12C01</name>
    <dbReference type="NCBI Taxonomy" id="997887"/>
    <lineage>
        <taxon>Bacteria</taxon>
        <taxon>Pseudomonadati</taxon>
        <taxon>Bacteroidota</taxon>
        <taxon>Bacteroidia</taxon>
        <taxon>Bacteroidales</taxon>
        <taxon>Bacteroidaceae</taxon>
        <taxon>Bacteroides</taxon>
    </lineage>
</organism>
<dbReference type="InterPro" id="IPR013320">
    <property type="entry name" value="ConA-like_dom_sf"/>
</dbReference>
<sequence>MKRNLLLLSGIAVLSLSANAQELKEDYMVWPNSGGLPGYVTEWTPGTPLFEDENFYISRVKPKERFRNAATQINETLNEANDKKLVFWVPVGNAAGGSPNARPNGVFDGEVFSTWSYVTHYGDWTSPHGWVPGGFADVAHKNGVGVSGVASIPNASINANDGAWGQALHEQVALDNEKLAKFLHYHGVDGLGYNAEFYGMSADLPALRTQHEFIHKYLVEQGNNLAENFWYDGTNDNGGISFDGGIGSHNKETFGNGEHIRTSLFFNYNWHRSNVLNSLSNLQNVAPGRNPLDIYAGFNMQGGDPSTWTTLADYPMSIGLWGAHERNMLWAGRAKQGSSDIAKQTTYQNVLEMFFTNGNRNPAKSIDIYNAGSHFPDEKWFGMSAYMSARSSLSWDLSEEPFITFFNLGNGRFFNWKGKRQNNNEWYNIGVQDYLPTWRYWFASSFMGKKATDVLPNGLDAQFTWDDAYVGGSCLRIFGTTADEYLHLFKTDFALKTNDVITVRYKLVKGKSDINLILSAKGNETVILRESNLKVVTTSEVADDEVWIEKTFKVSGLLTTLSNKEIAMIGLHFMNAQDLDLYLGEFSITRGTTSTPSAPEITVAKTLGNHYKGVDAKVIFNMPNNKEAGTPVYNLDVNASMFKLYAQQEGGDPIFMGITTSWAGMYYSIPVDADKAQRIRLGVAAVSVDTNSDSDIKWSNYIDGFGDYFTINDVQIDKTTIKPEEDFEISYVDPRHNPAGWKLYNAEGEVVKEANNTVKFSVTEGIKEVGAYDLEITESDTTRRFNSYVQITSWGSGALPQIKTLTIDGETVQEGASPIKIEIGKELTLGYTGREADGAASRGVEIDEGWVGGKVAPLDIASYKSFSVSTWILFNSLPGSTAFFSIENRASTWPVNNWGWFWSNVDSKGKLDSYTFRSATAGGSDELKYTFPETVIVPNSWNHVALVFEYNENGQFRSKFYVNGTLQKSTWIFGRTSGTTEDWCSIRFALPSDYWFGFGGGRGEGATFNNGIIDELQIWDGAMTEADVQTSKAGLDANNLPANILAYWDFDTDANDSHYFTAKGTKTEAQACAFKIVAGVNEGSGTQTPQQPLYISGTPFIAGSAYKIETLPTWTAKRAVISEATGNATAGSAKLSYAKPDDRTVTLTLANTLGSDSKEYPVFTIYDPVGIEDTNATGELRTYTVEDILFVEFAEDGNYQVSVYTVSGMLAAQKTETLYAGQNMRITLGTNGIYLVKVIKDGKEVRTIKVLKK</sequence>
<dbReference type="Proteomes" id="UP000005150">
    <property type="component" value="Unassembled WGS sequence"/>
</dbReference>
<dbReference type="RefSeq" id="WP_007479649.1">
    <property type="nucleotide sequence ID" value="NZ_JH724307.1"/>
</dbReference>
<dbReference type="OrthoDB" id="1037816at2"/>
<dbReference type="SUPFAM" id="SSF49899">
    <property type="entry name" value="Concanavalin A-like lectins/glucanases"/>
    <property type="match status" value="1"/>
</dbReference>
<reference evidence="2 3" key="1">
    <citation type="submission" date="2012-02" db="EMBL/GenBank/DDBJ databases">
        <title>The Genome Sequence of Bacteroides salyersiae CL02T12C01.</title>
        <authorList>
            <consortium name="The Broad Institute Genome Sequencing Platform"/>
            <person name="Earl A."/>
            <person name="Ward D."/>
            <person name="Feldgarden M."/>
            <person name="Gevers D."/>
            <person name="Zitomersky N.L."/>
            <person name="Coyne M.J."/>
            <person name="Comstock L.E."/>
            <person name="Young S.K."/>
            <person name="Zeng Q."/>
            <person name="Gargeya S."/>
            <person name="Fitzgerald M."/>
            <person name="Haas B."/>
            <person name="Abouelleil A."/>
            <person name="Alvarado L."/>
            <person name="Arachchi H.M."/>
            <person name="Berlin A."/>
            <person name="Chapman S.B."/>
            <person name="Gearin G."/>
            <person name="Goldberg J."/>
            <person name="Griggs A."/>
            <person name="Gujja S."/>
            <person name="Hansen M."/>
            <person name="Heiman D."/>
            <person name="Howarth C."/>
            <person name="Larimer J."/>
            <person name="Lui A."/>
            <person name="MacDonald P.J.P."/>
            <person name="McCowen C."/>
            <person name="Montmayeur A."/>
            <person name="Murphy C."/>
            <person name="Neiman D."/>
            <person name="Pearson M."/>
            <person name="Priest M."/>
            <person name="Roberts A."/>
            <person name="Saif S."/>
            <person name="Shea T."/>
            <person name="Sisk P."/>
            <person name="Stolte C."/>
            <person name="Sykes S."/>
            <person name="Wortman J."/>
            <person name="Nusbaum C."/>
            <person name="Birren B."/>
        </authorList>
    </citation>
    <scope>NUCLEOTIDE SEQUENCE [LARGE SCALE GENOMIC DNA]</scope>
    <source>
        <strain evidence="2 3">CL02T12C01</strain>
    </source>
</reference>
<dbReference type="InterPro" id="IPR026444">
    <property type="entry name" value="Secre_tail"/>
</dbReference>
<keyword evidence="1" id="KW-0732">Signal</keyword>
<name>I8YUU6_9BACE</name>
<dbReference type="Gene3D" id="3.20.20.80">
    <property type="entry name" value="Glycosidases"/>
    <property type="match status" value="1"/>
</dbReference>
<dbReference type="GO" id="GO:0005975">
    <property type="term" value="P:carbohydrate metabolic process"/>
    <property type="evidence" value="ECO:0007669"/>
    <property type="project" value="UniProtKB-ARBA"/>
</dbReference>
<dbReference type="GO" id="GO:0033925">
    <property type="term" value="F:mannosyl-glycoprotein endo-beta-N-acetylglucosaminidase activity"/>
    <property type="evidence" value="ECO:0007669"/>
    <property type="project" value="InterPro"/>
</dbReference>
<dbReference type="Pfam" id="PF13385">
    <property type="entry name" value="Laminin_G_3"/>
    <property type="match status" value="1"/>
</dbReference>
<dbReference type="Gene3D" id="2.60.120.260">
    <property type="entry name" value="Galactose-binding domain-like"/>
    <property type="match status" value="1"/>
</dbReference>
<evidence type="ECO:0000313" key="3">
    <source>
        <dbReference type="Proteomes" id="UP000005150"/>
    </source>
</evidence>
<dbReference type="PANTHER" id="PTHR13246:SF1">
    <property type="entry name" value="CYTOSOLIC ENDO-BETA-N-ACETYLGLUCOSAMINIDASE"/>
    <property type="match status" value="1"/>
</dbReference>
<dbReference type="Gene3D" id="2.60.120.200">
    <property type="match status" value="1"/>
</dbReference>
<evidence type="ECO:0000256" key="1">
    <source>
        <dbReference type="SAM" id="SignalP"/>
    </source>
</evidence>
<evidence type="ECO:0008006" key="4">
    <source>
        <dbReference type="Google" id="ProtNLM"/>
    </source>
</evidence>